<dbReference type="RefSeq" id="WP_171189782.1">
    <property type="nucleotide sequence ID" value="NZ_WTPX01000221.1"/>
</dbReference>
<accession>A0ABX1VKC4</accession>
<dbReference type="InterPro" id="IPR013783">
    <property type="entry name" value="Ig-like_fold"/>
</dbReference>
<dbReference type="Proteomes" id="UP000609651">
    <property type="component" value="Unassembled WGS sequence"/>
</dbReference>
<feature type="region of interest" description="Disordered" evidence="1">
    <location>
        <begin position="48"/>
        <end position="126"/>
    </location>
</feature>
<gene>
    <name evidence="2" type="ORF">LzC2_39850</name>
</gene>
<evidence type="ECO:0000256" key="1">
    <source>
        <dbReference type="SAM" id="MobiDB-lite"/>
    </source>
</evidence>
<dbReference type="Gene3D" id="2.60.40.10">
    <property type="entry name" value="Immunoglobulins"/>
    <property type="match status" value="1"/>
</dbReference>
<sequence length="1042" mass="111754">MPAPDAPVPDVLSFDCPACGKTLKAKPSHAGRTTACPKCGEALTVPAAGASDADETAAAETAEDGFDESATPEPTEQVAAGFPPVIRTGPVVKDAPSNDEGPPIIERASPRSGRGRRRARSTADEGRSKVVPMAIGGGAVAALALGVAAFLFWPGDDAGGAAGENGPAMLAALPPQSVMEGERLEVSVVNTMDFDQRFNPKSPQEWTHKVVLSEAPEGARLSGSGTQFTWTPGEADGPGTASVTVALTHRATGDVTETATFEIAVAENDAPPWVAPLAAVVVGPGESTSLKVSAEDPDQPANALAFRLVGDVPDGVSIADDGTITFAPPANAPEVDAEFGVRVVETKADGGDGASTVAPVRLSVMSAGPGREPATPSVAMLDPQPAAPADAARADAAPADPAASEPEAMAEEPAAMAMAEEPAATEPDPAPADPAPEPAMRVAAKPELDAAEFGPLNDDEAAYEENFVAPLLALYGEPDDRRRPLLASKEYEQVRTLFATEFARMHEREIRQGLGDKSDEILAWLKERPDLRETLFNAFTPADDVAAGMTVFRELYDEFGDRLGKYGALATAAAVVWDDPVRGPYQYDHHAERAKAELPTEERPAAVENVRYFLDREDVMQGRAERLPWELLVMTIDHRTPIEERNFALANYGANRSRFGECYSQVPYDKEMLETESRRGALNGLPYTLPAILAKGGVCAHQADYASRVGKSLGVPAMYVRGDGKFGGAGHAWVMWVDVTGVTDSALKFSLESHGRYQDDHYYVGFLNDPQTGEETTDRDLMRRLHAVATDRDAARHADLLMRAYPIVAKRAGAEGEELSLDARFDYLDSVNQIDPWNAPAWRERAKLAADNAGDLSKDQARRLKLDLKKLFKDFAPFPDFTREVFSGISSYEPDAEKRLALQKQLLDLYAVAGRPDLSFEALPEYVDGLVANEQTGDAVGFIVQAVSKYAEEGRYVPDALDRLTELAKDRPEDLALFYVDFLPLIPPTRGNSPSEYAIAMHKRGIDAAEAANRDDLAKAFTERMRAIGEGKLKSPPKNGRS</sequence>
<reference evidence="2 3" key="1">
    <citation type="journal article" date="2020" name="Syst. Appl. Microbiol.">
        <title>Alienimonas chondri sp. nov., a novel planctomycete isolated from the biofilm of the red alga Chondrus crispus.</title>
        <authorList>
            <person name="Vitorino I."/>
            <person name="Albuquerque L."/>
            <person name="Wiegand S."/>
            <person name="Kallscheuer N."/>
            <person name="da Costa M.S."/>
            <person name="Lobo-da-Cunha A."/>
            <person name="Jogler C."/>
            <person name="Lage O.M."/>
        </authorList>
    </citation>
    <scope>NUCLEOTIDE SEQUENCE [LARGE SCALE GENOMIC DNA]</scope>
    <source>
        <strain evidence="2 3">LzC2</strain>
    </source>
</reference>
<protein>
    <recommendedName>
        <fullName evidence="4">Transglutaminase-like domain-containing protein</fullName>
    </recommendedName>
</protein>
<name>A0ABX1VKC4_9PLAN</name>
<evidence type="ECO:0000313" key="2">
    <source>
        <dbReference type="EMBL" id="NNJ27875.1"/>
    </source>
</evidence>
<organism evidence="2 3">
    <name type="scientific">Alienimonas chondri</name>
    <dbReference type="NCBI Taxonomy" id="2681879"/>
    <lineage>
        <taxon>Bacteria</taxon>
        <taxon>Pseudomonadati</taxon>
        <taxon>Planctomycetota</taxon>
        <taxon>Planctomycetia</taxon>
        <taxon>Planctomycetales</taxon>
        <taxon>Planctomycetaceae</taxon>
        <taxon>Alienimonas</taxon>
    </lineage>
</organism>
<evidence type="ECO:0008006" key="4">
    <source>
        <dbReference type="Google" id="ProtNLM"/>
    </source>
</evidence>
<evidence type="ECO:0000313" key="3">
    <source>
        <dbReference type="Proteomes" id="UP000609651"/>
    </source>
</evidence>
<feature type="region of interest" description="Disordered" evidence="1">
    <location>
        <begin position="367"/>
        <end position="435"/>
    </location>
</feature>
<keyword evidence="3" id="KW-1185">Reference proteome</keyword>
<dbReference type="EMBL" id="WTPX01000221">
    <property type="protein sequence ID" value="NNJ27875.1"/>
    <property type="molecule type" value="Genomic_DNA"/>
</dbReference>
<proteinExistence type="predicted"/>
<comment type="caution">
    <text evidence="2">The sequence shown here is derived from an EMBL/GenBank/DDBJ whole genome shotgun (WGS) entry which is preliminary data.</text>
</comment>
<feature type="compositionally biased region" description="Low complexity" evidence="1">
    <location>
        <begin position="379"/>
        <end position="427"/>
    </location>
</feature>
<feature type="compositionally biased region" description="Acidic residues" evidence="1">
    <location>
        <begin position="52"/>
        <end position="67"/>
    </location>
</feature>